<evidence type="ECO:0000313" key="11">
    <source>
        <dbReference type="Proteomes" id="UP000252733"/>
    </source>
</evidence>
<dbReference type="RefSeq" id="WP_114436591.1">
    <property type="nucleotide sequence ID" value="NZ_QPIZ01000005.1"/>
</dbReference>
<dbReference type="EMBL" id="QPIZ01000005">
    <property type="protein sequence ID" value="RCW37511.1"/>
    <property type="molecule type" value="Genomic_DNA"/>
</dbReference>
<feature type="coiled-coil region" evidence="8">
    <location>
        <begin position="43"/>
        <end position="107"/>
    </location>
</feature>
<name>A0A368VES7_9BACT</name>
<evidence type="ECO:0000313" key="10">
    <source>
        <dbReference type="EMBL" id="RCW37511.1"/>
    </source>
</evidence>
<feature type="transmembrane region" description="Helical" evidence="9">
    <location>
        <begin position="551"/>
        <end position="571"/>
    </location>
</feature>
<feature type="coiled-coil region" evidence="8">
    <location>
        <begin position="192"/>
        <end position="219"/>
    </location>
</feature>
<evidence type="ECO:0000256" key="5">
    <source>
        <dbReference type="ARBA" id="ARBA00022989"/>
    </source>
</evidence>
<comment type="subcellular location">
    <subcellularLocation>
        <location evidence="1">Membrane</location>
        <topology evidence="1">Multi-pass membrane protein</topology>
    </subcellularLocation>
</comment>
<keyword evidence="3" id="KW-0813">Transport</keyword>
<feature type="transmembrane region" description="Helical" evidence="9">
    <location>
        <begin position="409"/>
        <end position="427"/>
    </location>
</feature>
<evidence type="ECO:0000256" key="6">
    <source>
        <dbReference type="ARBA" id="ARBA00023065"/>
    </source>
</evidence>
<evidence type="ECO:0000256" key="3">
    <source>
        <dbReference type="ARBA" id="ARBA00022448"/>
    </source>
</evidence>
<dbReference type="GO" id="GO:0046961">
    <property type="term" value="F:proton-transporting ATPase activity, rotational mechanism"/>
    <property type="evidence" value="ECO:0007669"/>
    <property type="project" value="InterPro"/>
</dbReference>
<keyword evidence="5 9" id="KW-1133">Transmembrane helix</keyword>
<evidence type="ECO:0000256" key="2">
    <source>
        <dbReference type="ARBA" id="ARBA00009904"/>
    </source>
</evidence>
<evidence type="ECO:0000256" key="8">
    <source>
        <dbReference type="SAM" id="Coils"/>
    </source>
</evidence>
<feature type="transmembrane region" description="Helical" evidence="9">
    <location>
        <begin position="521"/>
        <end position="539"/>
    </location>
</feature>
<keyword evidence="11" id="KW-1185">Reference proteome</keyword>
<dbReference type="InterPro" id="IPR002490">
    <property type="entry name" value="V-ATPase_116kDa_su"/>
</dbReference>
<feature type="transmembrane region" description="Helical" evidence="9">
    <location>
        <begin position="470"/>
        <end position="489"/>
    </location>
</feature>
<feature type="transmembrane region" description="Helical" evidence="9">
    <location>
        <begin position="322"/>
        <end position="350"/>
    </location>
</feature>
<keyword evidence="8" id="KW-0175">Coiled coil</keyword>
<evidence type="ECO:0000256" key="4">
    <source>
        <dbReference type="ARBA" id="ARBA00022692"/>
    </source>
</evidence>
<gene>
    <name evidence="10" type="ORF">DFO77_10519</name>
</gene>
<evidence type="ECO:0000256" key="9">
    <source>
        <dbReference type="SAM" id="Phobius"/>
    </source>
</evidence>
<dbReference type="PANTHER" id="PTHR11629">
    <property type="entry name" value="VACUOLAR PROTON ATPASES"/>
    <property type="match status" value="1"/>
</dbReference>
<reference evidence="10 11" key="1">
    <citation type="submission" date="2018-07" db="EMBL/GenBank/DDBJ databases">
        <title>Freshwater and sediment microbial communities from various areas in North America, analyzing microbe dynamics in response to fracking.</title>
        <authorList>
            <person name="Lamendella R."/>
        </authorList>
    </citation>
    <scope>NUCLEOTIDE SEQUENCE [LARGE SCALE GENOMIC DNA]</scope>
    <source>
        <strain evidence="10 11">160A</strain>
    </source>
</reference>
<dbReference type="AlphaFoldDB" id="A0A368VES7"/>
<organism evidence="10 11">
    <name type="scientific">Marinilabilia salmonicolor</name>
    <dbReference type="NCBI Taxonomy" id="989"/>
    <lineage>
        <taxon>Bacteria</taxon>
        <taxon>Pseudomonadati</taxon>
        <taxon>Bacteroidota</taxon>
        <taxon>Bacteroidia</taxon>
        <taxon>Marinilabiliales</taxon>
        <taxon>Marinilabiliaceae</taxon>
        <taxon>Marinilabilia</taxon>
    </lineage>
</organism>
<accession>A0A368VES7</accession>
<dbReference type="Pfam" id="PF01496">
    <property type="entry name" value="V_ATPase_I"/>
    <property type="match status" value="2"/>
</dbReference>
<dbReference type="GO" id="GO:0033179">
    <property type="term" value="C:proton-transporting V-type ATPase, V0 domain"/>
    <property type="evidence" value="ECO:0007669"/>
    <property type="project" value="InterPro"/>
</dbReference>
<comment type="caution">
    <text evidence="10">The sequence shown here is derived from an EMBL/GenBank/DDBJ whole genome shotgun (WGS) entry which is preliminary data.</text>
</comment>
<sequence length="608" mass="69068">MIVPMFKYSFLVFHADYDDFLKQLKELGVAHILEHQEEPTTEMQDLYRKISDLSKTIKNLEVRKKNADSEKSGKITETSGKKLNERIREIENKLEQTRQHLSALQKEEKQLKPWGDFSRENIRKLSEAGINIRHLVCAETKFDKSWMEKYPVELISEDEGYSFFVWITDEQDQQLPEEMTEVDEITLPESTLEEVRKELASTQQEIDALEEELNGIATGGLNLIARYQEELEDQVAELNVRFQTVDEVEGKIRLVEAWVPEVKSRELEDQVDQQEIYYIKEAARNHEKPPIMLRNNRFARLFEPVSRLFSLPAYVELDMTPFFAPFFMMFFGFCLGDAGYGLLLVLAATLYKPKADKKMRPILSLVQFLGLATVLFGAITGTFFGMNLIENPPAFMADAKSMFLDNDQMFNLALIFGAVQILFGMILKGINQIIQHGIGYSLATWGWFTLIVSSGVFYLLDQQNPGEELFFGTLHLGFVVLSAMGILVFNHPKRNVFVNIGAGLWDTYNMVTGVVGDLLSYIRLFALGLASAILGQVFNQLAFDMAPDVPVVGILVTLVILLVGHGINIFMSGLGSFVHPLRLTFVEFYKNAGFIGGGKEYKPFSKVQ</sequence>
<dbReference type="GO" id="GO:0016471">
    <property type="term" value="C:vacuolar proton-transporting V-type ATPase complex"/>
    <property type="evidence" value="ECO:0007669"/>
    <property type="project" value="TreeGrafter"/>
</dbReference>
<protein>
    <submittedName>
        <fullName evidence="10">V/A-type H+-transporting ATPase subunit I</fullName>
    </submittedName>
</protein>
<evidence type="ECO:0000256" key="7">
    <source>
        <dbReference type="ARBA" id="ARBA00023136"/>
    </source>
</evidence>
<keyword evidence="7 9" id="KW-0472">Membrane</keyword>
<dbReference type="Proteomes" id="UP000252733">
    <property type="component" value="Unassembled WGS sequence"/>
</dbReference>
<dbReference type="GO" id="GO:0007035">
    <property type="term" value="P:vacuolar acidification"/>
    <property type="evidence" value="ECO:0007669"/>
    <property type="project" value="TreeGrafter"/>
</dbReference>
<feature type="transmembrane region" description="Helical" evidence="9">
    <location>
        <begin position="362"/>
        <end position="389"/>
    </location>
</feature>
<feature type="transmembrane region" description="Helical" evidence="9">
    <location>
        <begin position="439"/>
        <end position="458"/>
    </location>
</feature>
<proteinExistence type="inferred from homology"/>
<comment type="similarity">
    <text evidence="2">Belongs to the V-ATPase 116 kDa subunit family.</text>
</comment>
<dbReference type="PANTHER" id="PTHR11629:SF63">
    <property type="entry name" value="V-TYPE PROTON ATPASE SUBUNIT A"/>
    <property type="match status" value="1"/>
</dbReference>
<evidence type="ECO:0000256" key="1">
    <source>
        <dbReference type="ARBA" id="ARBA00004141"/>
    </source>
</evidence>
<dbReference type="GO" id="GO:0051117">
    <property type="term" value="F:ATPase binding"/>
    <property type="evidence" value="ECO:0007669"/>
    <property type="project" value="TreeGrafter"/>
</dbReference>
<keyword evidence="6" id="KW-0406">Ion transport</keyword>
<keyword evidence="4 9" id="KW-0812">Transmembrane</keyword>